<keyword evidence="4" id="KW-0413">Isomerase</keyword>
<dbReference type="GO" id="GO:0016853">
    <property type="term" value="F:isomerase activity"/>
    <property type="evidence" value="ECO:0007669"/>
    <property type="project" value="UniProtKB-KW"/>
</dbReference>
<evidence type="ECO:0000313" key="4">
    <source>
        <dbReference type="EMBL" id="VFJ54374.1"/>
    </source>
</evidence>
<dbReference type="PANTHER" id="PTHR46390:SF1">
    <property type="entry name" value="MANNOSE-1-PHOSPHATE GUANYLYLTRANSFERASE"/>
    <property type="match status" value="1"/>
</dbReference>
<dbReference type="GO" id="GO:0009298">
    <property type="term" value="P:GDP-mannose biosynthetic process"/>
    <property type="evidence" value="ECO:0007669"/>
    <property type="project" value="TreeGrafter"/>
</dbReference>
<sequence length="360" mass="38663">MIFPVILCGGSGSRLWPLSRKSFPKQFVPLIGNKSLLRLTLERLSGVGDSPGGDILCVAAERHRFLVLDAMEAAGAAGPVILEPVPRNTAAAMALAALYARHTGKGEALLLFCPADHHIPDVAAFHAMVGRGVAAAGKDTIVTFGIVPGFPSSAYGYIRRGSPRPDGSHRVREFIEKPDAARAESLLLGGDVLWNAGIFLVGANTLLDALERYTTDILENCRQAMAGMRTEAMGGDDRLFVRPEAAALETCRSRSIDYALMEKTPELVVVPFHGQWSDVGSWRAVADLTPPDGQGNRIEGQGTAHLAKNTYIHAPHRPVVALGTRDLLIVDTPDAVLVADSRHCEQVRDVLARLEDSDGR</sequence>
<gene>
    <name evidence="4" type="ORF">BECKFM1743A_GA0114220_101305</name>
    <name evidence="5" type="ORF">BECKFM1743B_GA0114221_101272</name>
    <name evidence="3" type="ORF">BECKFM1743C_GA0114222_100365</name>
</gene>
<reference evidence="4" key="1">
    <citation type="submission" date="2019-02" db="EMBL/GenBank/DDBJ databases">
        <authorList>
            <person name="Gruber-Vodicka R. H."/>
            <person name="Seah K. B. B."/>
        </authorList>
    </citation>
    <scope>NUCLEOTIDE SEQUENCE</scope>
    <source>
        <strain evidence="4">BECK_BZ163</strain>
        <strain evidence="5">BECK_BZ164</strain>
        <strain evidence="3">BECK_BZ165</strain>
    </source>
</reference>
<dbReference type="Pfam" id="PF00483">
    <property type="entry name" value="NTP_transferase"/>
    <property type="match status" value="1"/>
</dbReference>
<dbReference type="AlphaFoldDB" id="A0A450SLA1"/>
<organism evidence="4">
    <name type="scientific">Candidatus Kentrum sp. FM</name>
    <dbReference type="NCBI Taxonomy" id="2126340"/>
    <lineage>
        <taxon>Bacteria</taxon>
        <taxon>Pseudomonadati</taxon>
        <taxon>Pseudomonadota</taxon>
        <taxon>Gammaproteobacteria</taxon>
        <taxon>Candidatus Kentrum</taxon>
    </lineage>
</organism>
<dbReference type="PANTHER" id="PTHR46390">
    <property type="entry name" value="MANNOSE-1-PHOSPHATE GUANYLYLTRANSFERASE"/>
    <property type="match status" value="1"/>
</dbReference>
<protein>
    <submittedName>
        <fullName evidence="4">Mannose-1-phosphate guanylyltransferase / mannose-6-phosphate isomerase</fullName>
    </submittedName>
</protein>
<evidence type="ECO:0000313" key="5">
    <source>
        <dbReference type="EMBL" id="VFK10040.1"/>
    </source>
</evidence>
<dbReference type="EMBL" id="CAADEZ010000130">
    <property type="protein sequence ID" value="VFJ54374.1"/>
    <property type="molecule type" value="Genomic_DNA"/>
</dbReference>
<name>A0A450SLA1_9GAMM</name>
<dbReference type="EMBL" id="CAADFA010000036">
    <property type="protein sequence ID" value="VFJ46272.1"/>
    <property type="molecule type" value="Genomic_DNA"/>
</dbReference>
<accession>A0A450SLA1</accession>
<proteinExistence type="predicted"/>
<dbReference type="InterPro" id="IPR054566">
    <property type="entry name" value="ManC/GMP-like_b-helix"/>
</dbReference>
<dbReference type="EMBL" id="CAADFL010000127">
    <property type="protein sequence ID" value="VFK10040.1"/>
    <property type="molecule type" value="Genomic_DNA"/>
</dbReference>
<evidence type="ECO:0000259" key="1">
    <source>
        <dbReference type="Pfam" id="PF00483"/>
    </source>
</evidence>
<dbReference type="InterPro" id="IPR049577">
    <property type="entry name" value="GMPP_N"/>
</dbReference>
<dbReference type="CDD" id="cd02509">
    <property type="entry name" value="GDP-M1P_Guanylyltransferase"/>
    <property type="match status" value="1"/>
</dbReference>
<feature type="domain" description="Nucleotidyl transferase" evidence="1">
    <location>
        <begin position="4"/>
        <end position="288"/>
    </location>
</feature>
<feature type="domain" description="MannoseP isomerase/GMP-like beta-helix" evidence="2">
    <location>
        <begin position="308"/>
        <end position="354"/>
    </location>
</feature>
<dbReference type="InterPro" id="IPR051161">
    <property type="entry name" value="Mannose-6P_isomerase_type2"/>
</dbReference>
<dbReference type="InterPro" id="IPR029044">
    <property type="entry name" value="Nucleotide-diphossugar_trans"/>
</dbReference>
<evidence type="ECO:0000259" key="2">
    <source>
        <dbReference type="Pfam" id="PF22640"/>
    </source>
</evidence>
<dbReference type="SUPFAM" id="SSF159283">
    <property type="entry name" value="Guanosine diphospho-D-mannose pyrophosphorylase/mannose-6-phosphate isomerase linker domain"/>
    <property type="match status" value="1"/>
</dbReference>
<keyword evidence="4" id="KW-0548">Nucleotidyltransferase</keyword>
<evidence type="ECO:0000313" key="3">
    <source>
        <dbReference type="EMBL" id="VFJ46272.1"/>
    </source>
</evidence>
<dbReference type="InterPro" id="IPR005835">
    <property type="entry name" value="NTP_transferase_dom"/>
</dbReference>
<keyword evidence="4" id="KW-0808">Transferase</keyword>
<dbReference type="Pfam" id="PF22640">
    <property type="entry name" value="ManC_GMP_beta-helix"/>
    <property type="match status" value="1"/>
</dbReference>
<dbReference type="GO" id="GO:0004475">
    <property type="term" value="F:mannose-1-phosphate guanylyltransferase (GTP) activity"/>
    <property type="evidence" value="ECO:0007669"/>
    <property type="project" value="InterPro"/>
</dbReference>
<dbReference type="SUPFAM" id="SSF53448">
    <property type="entry name" value="Nucleotide-diphospho-sugar transferases"/>
    <property type="match status" value="1"/>
</dbReference>
<dbReference type="Gene3D" id="3.90.550.10">
    <property type="entry name" value="Spore Coat Polysaccharide Biosynthesis Protein SpsA, Chain A"/>
    <property type="match status" value="1"/>
</dbReference>